<dbReference type="HAMAP" id="MF_01139">
    <property type="entry name" value="ISPT"/>
    <property type="match status" value="1"/>
</dbReference>
<protein>
    <recommendedName>
        <fullName evidence="3">Alkyl transferase</fullName>
        <ecNumber evidence="3">2.5.1.-</ecNumber>
    </recommendedName>
</protein>
<evidence type="ECO:0000313" key="5">
    <source>
        <dbReference type="Proteomes" id="UP001443914"/>
    </source>
</evidence>
<dbReference type="InterPro" id="IPR036424">
    <property type="entry name" value="UPP_synth-like_sf"/>
</dbReference>
<dbReference type="PANTHER" id="PTHR10291">
    <property type="entry name" value="DEHYDRODOLICHYL DIPHOSPHATE SYNTHASE FAMILY MEMBER"/>
    <property type="match status" value="1"/>
</dbReference>
<gene>
    <name evidence="4" type="ORF">RND81_13G084500</name>
</gene>
<dbReference type="AlphaFoldDB" id="A0AAW1GY99"/>
<dbReference type="GO" id="GO:0016094">
    <property type="term" value="P:polyprenol biosynthetic process"/>
    <property type="evidence" value="ECO:0007669"/>
    <property type="project" value="TreeGrafter"/>
</dbReference>
<dbReference type="SUPFAM" id="SSF64005">
    <property type="entry name" value="Undecaprenyl diphosphate synthase"/>
    <property type="match status" value="1"/>
</dbReference>
<name>A0AAW1GY99_SAPOF</name>
<dbReference type="EC" id="2.5.1.-" evidence="3"/>
<accession>A0AAW1GY99</accession>
<sequence length="309" mass="35170">MQTFTHCRTSNLSICSFMPTTTLFLNPPIFPKRVDPKIIRRNHTTPVLSTALDTNGSGPLVTTRDGDQYSTAGLGQDQMPEHVAVILDGNRRWFKMRGLELDYDPFLKSNMLVADLCLKWGIGTTTCFIYALENMRRSEETNELIFRQFEKFLAENFENFTSKSMKVSVIGESSMYPQSLKDMIKKVEKATINFSKLELMFAVCYGGTRDVVHAARRICENVKAGLVEPENVGVSTVEQELYTKNSRAPQVDLLIRTGGHLRLSNYLLWQSAEAELFFTDSKTMAPNFGEHVFLDALRSYQQRERTFGK</sequence>
<evidence type="ECO:0000256" key="1">
    <source>
        <dbReference type="ARBA" id="ARBA00001946"/>
    </source>
</evidence>
<dbReference type="GO" id="GO:0009409">
    <property type="term" value="P:response to cold"/>
    <property type="evidence" value="ECO:0007669"/>
    <property type="project" value="TreeGrafter"/>
</dbReference>
<dbReference type="PROSITE" id="PS01066">
    <property type="entry name" value="UPP_SYNTHASE"/>
    <property type="match status" value="1"/>
</dbReference>
<reference evidence="4" key="1">
    <citation type="submission" date="2024-03" db="EMBL/GenBank/DDBJ databases">
        <title>WGS assembly of Saponaria officinalis var. Norfolk2.</title>
        <authorList>
            <person name="Jenkins J."/>
            <person name="Shu S."/>
            <person name="Grimwood J."/>
            <person name="Barry K."/>
            <person name="Goodstein D."/>
            <person name="Schmutz J."/>
            <person name="Leebens-Mack J."/>
            <person name="Osbourn A."/>
        </authorList>
    </citation>
    <scope>NUCLEOTIDE SEQUENCE [LARGE SCALE GENOMIC DNA]</scope>
    <source>
        <strain evidence="4">JIC</strain>
    </source>
</reference>
<dbReference type="Proteomes" id="UP001443914">
    <property type="component" value="Unassembled WGS sequence"/>
</dbReference>
<dbReference type="InterPro" id="IPR018520">
    <property type="entry name" value="UPP_synth-like_CS"/>
</dbReference>
<evidence type="ECO:0000256" key="2">
    <source>
        <dbReference type="ARBA" id="ARBA00022679"/>
    </source>
</evidence>
<dbReference type="InterPro" id="IPR001441">
    <property type="entry name" value="UPP_synth-like"/>
</dbReference>
<dbReference type="Pfam" id="PF01255">
    <property type="entry name" value="Prenyltransf"/>
    <property type="match status" value="1"/>
</dbReference>
<organism evidence="4 5">
    <name type="scientific">Saponaria officinalis</name>
    <name type="common">Common soapwort</name>
    <name type="synonym">Lychnis saponaria</name>
    <dbReference type="NCBI Taxonomy" id="3572"/>
    <lineage>
        <taxon>Eukaryota</taxon>
        <taxon>Viridiplantae</taxon>
        <taxon>Streptophyta</taxon>
        <taxon>Embryophyta</taxon>
        <taxon>Tracheophyta</taxon>
        <taxon>Spermatophyta</taxon>
        <taxon>Magnoliopsida</taxon>
        <taxon>eudicotyledons</taxon>
        <taxon>Gunneridae</taxon>
        <taxon>Pentapetalae</taxon>
        <taxon>Caryophyllales</taxon>
        <taxon>Caryophyllaceae</taxon>
        <taxon>Caryophylleae</taxon>
        <taxon>Saponaria</taxon>
    </lineage>
</organism>
<comment type="caution">
    <text evidence="4">The sequence shown here is derived from an EMBL/GenBank/DDBJ whole genome shotgun (WGS) entry which is preliminary data.</text>
</comment>
<dbReference type="GO" id="GO:0009570">
    <property type="term" value="C:chloroplast stroma"/>
    <property type="evidence" value="ECO:0007669"/>
    <property type="project" value="TreeGrafter"/>
</dbReference>
<evidence type="ECO:0000256" key="3">
    <source>
        <dbReference type="RuleBase" id="RU363018"/>
    </source>
</evidence>
<dbReference type="PANTHER" id="PTHR10291:SF0">
    <property type="entry name" value="DEHYDRODOLICHYL DIPHOSPHATE SYNTHASE 2"/>
    <property type="match status" value="1"/>
</dbReference>
<dbReference type="EMBL" id="JBDFQZ010000013">
    <property type="protein sequence ID" value="KAK9668760.1"/>
    <property type="molecule type" value="Genomic_DNA"/>
</dbReference>
<comment type="similarity">
    <text evidence="3">Belongs to the UPP synthase family.</text>
</comment>
<keyword evidence="2 3" id="KW-0808">Transferase</keyword>
<keyword evidence="5" id="KW-1185">Reference proteome</keyword>
<dbReference type="GO" id="GO:0045547">
    <property type="term" value="F:ditrans,polycis-polyprenyl diphosphate synthase [(2E,6E)-farnesyl diphosphate specific] activity"/>
    <property type="evidence" value="ECO:0007669"/>
    <property type="project" value="TreeGrafter"/>
</dbReference>
<dbReference type="GO" id="GO:0009668">
    <property type="term" value="P:plastid membrane organization"/>
    <property type="evidence" value="ECO:0007669"/>
    <property type="project" value="TreeGrafter"/>
</dbReference>
<comment type="cofactor">
    <cofactor evidence="1">
        <name>Mg(2+)</name>
        <dbReference type="ChEBI" id="CHEBI:18420"/>
    </cofactor>
</comment>
<dbReference type="NCBIfam" id="TIGR00055">
    <property type="entry name" value="uppS"/>
    <property type="match status" value="1"/>
</dbReference>
<dbReference type="CDD" id="cd00475">
    <property type="entry name" value="Cis_IPPS"/>
    <property type="match status" value="1"/>
</dbReference>
<dbReference type="Gene3D" id="3.40.1180.10">
    <property type="entry name" value="Decaprenyl diphosphate synthase-like"/>
    <property type="match status" value="1"/>
</dbReference>
<evidence type="ECO:0000313" key="4">
    <source>
        <dbReference type="EMBL" id="KAK9668760.1"/>
    </source>
</evidence>
<proteinExistence type="inferred from homology"/>